<dbReference type="SMART" id="SM00671">
    <property type="entry name" value="SEL1"/>
    <property type="match status" value="8"/>
</dbReference>
<sequence>MGPCSGTAAYPASELFQNSLYTKSVPDTLHSPILVQSYSSDASSDSVTSVFNSAYITTVPSDNCQNLDTLPVPQQHRKTSIDDPSCSANQVYNTALEDAFRRNKNYDNPFYGRADYSGVTNIHAQDSAENIRIQASVSCMWGHKYKNGDGVPLSYEKAIGFYIDASRLGNAEAACSLGFMNLNGIGVSRNYVNAILWFLKAASQGDTIAQNEIGVLYFSGMGLPSNASAAMQWFQKAACQEETVSQGNPEILQENSRGYLNHCQSLIMKRQFEAMKIGIAAAQTNIGIMYTRGSGVPKDYSIAFKWYLKAANFGSSIAQSRLGVMYFKGYGTQKNFTESMRWFHESANRGNSTSQTSLGIIYSYNEIVPRDESRAMYWYCRAVEQGNASAQCRLGTIYFYGNSVIPPDYLKAADLYTKSAKQGNVVARRNLGYMYLHGIGVPQDLVQAKELMCLTEDVLQVRAS</sequence>
<evidence type="ECO:0000313" key="2">
    <source>
        <dbReference type="EMBL" id="KAG0010506.1"/>
    </source>
</evidence>
<evidence type="ECO:0000313" key="3">
    <source>
        <dbReference type="Proteomes" id="UP000703661"/>
    </source>
</evidence>
<dbReference type="SUPFAM" id="SSF81901">
    <property type="entry name" value="HCP-like"/>
    <property type="match status" value="2"/>
</dbReference>
<name>A0A9P6SXX4_9FUNG</name>
<comment type="caution">
    <text evidence="2">The sequence shown here is derived from an EMBL/GenBank/DDBJ whole genome shotgun (WGS) entry which is preliminary data.</text>
</comment>
<dbReference type="Gene3D" id="1.25.40.10">
    <property type="entry name" value="Tetratricopeptide repeat domain"/>
    <property type="match status" value="2"/>
</dbReference>
<evidence type="ECO:0000256" key="1">
    <source>
        <dbReference type="ARBA" id="ARBA00038101"/>
    </source>
</evidence>
<dbReference type="Pfam" id="PF08238">
    <property type="entry name" value="Sel1"/>
    <property type="match status" value="8"/>
</dbReference>
<dbReference type="Proteomes" id="UP000703661">
    <property type="component" value="Unassembled WGS sequence"/>
</dbReference>
<accession>A0A9P6SXX4</accession>
<dbReference type="AlphaFoldDB" id="A0A9P6SXX4"/>
<dbReference type="PANTHER" id="PTHR11102:SF160">
    <property type="entry name" value="ERAD-ASSOCIATED E3 UBIQUITIN-PROTEIN LIGASE COMPONENT HRD3"/>
    <property type="match status" value="1"/>
</dbReference>
<reference evidence="2" key="1">
    <citation type="journal article" date="2020" name="Fungal Divers.">
        <title>Resolving the Mortierellaceae phylogeny through synthesis of multi-gene phylogenetics and phylogenomics.</title>
        <authorList>
            <person name="Vandepol N."/>
            <person name="Liber J."/>
            <person name="Desiro A."/>
            <person name="Na H."/>
            <person name="Kennedy M."/>
            <person name="Barry K."/>
            <person name="Grigoriev I.V."/>
            <person name="Miller A.N."/>
            <person name="O'Donnell K."/>
            <person name="Stajich J.E."/>
            <person name="Bonito G."/>
        </authorList>
    </citation>
    <scope>NUCLEOTIDE SEQUENCE</scope>
    <source>
        <strain evidence="2">NRRL 2769</strain>
    </source>
</reference>
<gene>
    <name evidence="2" type="ORF">BGZ80_001431</name>
</gene>
<proteinExistence type="inferred from homology"/>
<organism evidence="2 3">
    <name type="scientific">Entomortierella chlamydospora</name>
    <dbReference type="NCBI Taxonomy" id="101097"/>
    <lineage>
        <taxon>Eukaryota</taxon>
        <taxon>Fungi</taxon>
        <taxon>Fungi incertae sedis</taxon>
        <taxon>Mucoromycota</taxon>
        <taxon>Mortierellomycotina</taxon>
        <taxon>Mortierellomycetes</taxon>
        <taxon>Mortierellales</taxon>
        <taxon>Mortierellaceae</taxon>
        <taxon>Entomortierella</taxon>
    </lineage>
</organism>
<dbReference type="InterPro" id="IPR006597">
    <property type="entry name" value="Sel1-like"/>
</dbReference>
<dbReference type="EMBL" id="JAAAID010001324">
    <property type="protein sequence ID" value="KAG0010506.1"/>
    <property type="molecule type" value="Genomic_DNA"/>
</dbReference>
<protein>
    <recommendedName>
        <fullName evidence="4">HCP-like protein</fullName>
    </recommendedName>
</protein>
<evidence type="ECO:0008006" key="4">
    <source>
        <dbReference type="Google" id="ProtNLM"/>
    </source>
</evidence>
<comment type="similarity">
    <text evidence="1">Belongs to the sel-1 family.</text>
</comment>
<dbReference type="PANTHER" id="PTHR11102">
    <property type="entry name" value="SEL-1-LIKE PROTEIN"/>
    <property type="match status" value="1"/>
</dbReference>
<dbReference type="InterPro" id="IPR011990">
    <property type="entry name" value="TPR-like_helical_dom_sf"/>
</dbReference>
<keyword evidence="3" id="KW-1185">Reference proteome</keyword>
<dbReference type="InterPro" id="IPR050767">
    <property type="entry name" value="Sel1_AlgK"/>
</dbReference>